<feature type="domain" description="HMG box" evidence="3">
    <location>
        <begin position="214"/>
        <end position="282"/>
    </location>
</feature>
<dbReference type="CDD" id="cd21983">
    <property type="entry name" value="HMG-box_SMARCE1"/>
    <property type="match status" value="1"/>
</dbReference>
<feature type="coiled-coil region" evidence="2">
    <location>
        <begin position="257"/>
        <end position="284"/>
    </location>
</feature>
<dbReference type="PANTHER" id="PTHR46232:SF1">
    <property type="entry name" value="SWI_SNF-RELATED MATRIX-ASSOCIATED ACTIN-DEPENDENT REGULATOR OF CHROMATIN SUBFAMILY E MEMBER 1"/>
    <property type="match status" value="1"/>
</dbReference>
<evidence type="ECO:0000259" key="3">
    <source>
        <dbReference type="PROSITE" id="PS50118"/>
    </source>
</evidence>
<keyword evidence="2" id="KW-0175">Coiled coil</keyword>
<feature type="non-terminal residue" evidence="4">
    <location>
        <position position="428"/>
    </location>
</feature>
<dbReference type="PANTHER" id="PTHR46232">
    <property type="entry name" value="SMARCE1 REGULATOR OF CHROMATIN"/>
    <property type="match status" value="1"/>
</dbReference>
<dbReference type="Pfam" id="PF00505">
    <property type="entry name" value="HMG_box"/>
    <property type="match status" value="1"/>
</dbReference>
<dbReference type="SUPFAM" id="SSF53335">
    <property type="entry name" value="S-adenosyl-L-methionine-dependent methyltransferases"/>
    <property type="match status" value="1"/>
</dbReference>
<dbReference type="PROSITE" id="PS50118">
    <property type="entry name" value="HMG_BOX_2"/>
    <property type="match status" value="1"/>
</dbReference>
<dbReference type="Pfam" id="PF13649">
    <property type="entry name" value="Methyltransf_25"/>
    <property type="match status" value="1"/>
</dbReference>
<dbReference type="Gene3D" id="1.10.30.10">
    <property type="entry name" value="High mobility group box domain"/>
    <property type="match status" value="1"/>
</dbReference>
<dbReference type="Proteomes" id="UP001159427">
    <property type="component" value="Unassembled WGS sequence"/>
</dbReference>
<name>A0ABN8M3P0_9CNID</name>
<dbReference type="InterPro" id="IPR009071">
    <property type="entry name" value="HMG_box_dom"/>
</dbReference>
<evidence type="ECO:0000256" key="2">
    <source>
        <dbReference type="SAM" id="Coils"/>
    </source>
</evidence>
<comment type="caution">
    <text evidence="4">The sequence shown here is derived from an EMBL/GenBank/DDBJ whole genome shotgun (WGS) entry which is preliminary data.</text>
</comment>
<feature type="DNA-binding region" description="HMG box" evidence="1">
    <location>
        <begin position="214"/>
        <end position="282"/>
    </location>
</feature>
<evidence type="ECO:0000256" key="1">
    <source>
        <dbReference type="PROSITE-ProRule" id="PRU00267"/>
    </source>
</evidence>
<feature type="non-terminal residue" evidence="4">
    <location>
        <position position="1"/>
    </location>
</feature>
<organism evidence="4 5">
    <name type="scientific">Porites evermanni</name>
    <dbReference type="NCBI Taxonomy" id="104178"/>
    <lineage>
        <taxon>Eukaryota</taxon>
        <taxon>Metazoa</taxon>
        <taxon>Cnidaria</taxon>
        <taxon>Anthozoa</taxon>
        <taxon>Hexacorallia</taxon>
        <taxon>Scleractinia</taxon>
        <taxon>Fungiina</taxon>
        <taxon>Poritidae</taxon>
        <taxon>Porites</taxon>
    </lineage>
</organism>
<dbReference type="Gene3D" id="3.40.50.150">
    <property type="entry name" value="Vaccinia Virus protein VP39"/>
    <property type="match status" value="1"/>
</dbReference>
<dbReference type="EMBL" id="CALNXI010000272">
    <property type="protein sequence ID" value="CAH3023732.1"/>
    <property type="molecule type" value="Genomic_DNA"/>
</dbReference>
<dbReference type="InterPro" id="IPR029063">
    <property type="entry name" value="SAM-dependent_MTases_sf"/>
</dbReference>
<gene>
    <name evidence="4" type="ORF">PEVE_00020268</name>
</gene>
<keyword evidence="1" id="KW-0539">Nucleus</keyword>
<feature type="coiled-coil region" evidence="2">
    <location>
        <begin position="385"/>
        <end position="419"/>
    </location>
</feature>
<proteinExistence type="predicted"/>
<sequence>CTDYFDAAVTEAFQKKRSSVRILDAGAGKGLTAFYLRSLGYNNIDALTVSKERLDNAEGSGLYRNLLYTPLKAQSTLCATGAFDAVICADGVFPNEVNPDALDEMLRLVKPGKETKLQHNKGFHMSLPLGASPRLNRDYRQFGQSPLSQPFQSASAAAMAQAARFRPPYHPNPQAMMTQTPNQWGQIGYGQPRFTQRYISPTSDIRIPKPPKPPEKPLMPYMRYSRKVWDQVKLQHSELKLWEIGRIIGQMWRDLSDEEKQEHMDEYEIEKQEYNEAMKAYHNSPAYQAWIVAKGRAQAALQEQQAMERAMMGSMPFGKLDDARFGIQPVDDDDDEDDSFSVKHVSAARFHRNHKLMAEIFSDTVVRDVRTVVTKTRLGVLKRQVQSLIAHQKKLESELQQIEEKFESKKRKFNDDSEKFNDSLKKVK</sequence>
<evidence type="ECO:0000313" key="4">
    <source>
        <dbReference type="EMBL" id="CAH3023732.1"/>
    </source>
</evidence>
<dbReference type="SMART" id="SM00398">
    <property type="entry name" value="HMG"/>
    <property type="match status" value="1"/>
</dbReference>
<keyword evidence="5" id="KW-1185">Reference proteome</keyword>
<dbReference type="CDD" id="cd02440">
    <property type="entry name" value="AdoMet_MTases"/>
    <property type="match status" value="1"/>
</dbReference>
<evidence type="ECO:0000313" key="5">
    <source>
        <dbReference type="Proteomes" id="UP001159427"/>
    </source>
</evidence>
<reference evidence="4 5" key="1">
    <citation type="submission" date="2022-05" db="EMBL/GenBank/DDBJ databases">
        <authorList>
            <consortium name="Genoscope - CEA"/>
            <person name="William W."/>
        </authorList>
    </citation>
    <scope>NUCLEOTIDE SEQUENCE [LARGE SCALE GENOMIC DNA]</scope>
</reference>
<accession>A0ABN8M3P0</accession>
<dbReference type="SUPFAM" id="SSF47095">
    <property type="entry name" value="HMG-box"/>
    <property type="match status" value="1"/>
</dbReference>
<dbReference type="InterPro" id="IPR036910">
    <property type="entry name" value="HMG_box_dom_sf"/>
</dbReference>
<dbReference type="InterPro" id="IPR041698">
    <property type="entry name" value="Methyltransf_25"/>
</dbReference>
<protein>
    <recommendedName>
        <fullName evidence="3">HMG box domain-containing protein</fullName>
    </recommendedName>
</protein>
<keyword evidence="1" id="KW-0238">DNA-binding</keyword>